<dbReference type="RefSeq" id="WP_091969680.1">
    <property type="nucleotide sequence ID" value="NZ_FOPM01000004.1"/>
</dbReference>
<dbReference type="AlphaFoldDB" id="A0A1I2SEK1"/>
<gene>
    <name evidence="1" type="ORF">SAMN05192565_104196</name>
</gene>
<dbReference type="EMBL" id="FOPM01000004">
    <property type="protein sequence ID" value="SFG50903.1"/>
    <property type="molecule type" value="Genomic_DNA"/>
</dbReference>
<keyword evidence="2" id="KW-1185">Reference proteome</keyword>
<dbReference type="OrthoDB" id="7999493at2"/>
<dbReference type="Proteomes" id="UP000199229">
    <property type="component" value="Unassembled WGS sequence"/>
</dbReference>
<evidence type="ECO:0000313" key="2">
    <source>
        <dbReference type="Proteomes" id="UP000199229"/>
    </source>
</evidence>
<dbReference type="STRING" id="582675.SAMN05192565_104196"/>
<name>A0A1I2SEK1_9HYPH</name>
<evidence type="ECO:0000313" key="1">
    <source>
        <dbReference type="EMBL" id="SFG50903.1"/>
    </source>
</evidence>
<protein>
    <submittedName>
        <fullName evidence="1">Uncharacterized protein</fullName>
    </submittedName>
</protein>
<accession>A0A1I2SEK1</accession>
<sequence length="102" mass="10641">MRILRSLLVAGLFGVSLTIIGFTCVDRLDHPAATPTTALARPVMAEPLATGSIATSAVSPAPEAPAPVKAAKVARKAMEGFDTERLNALMRGDPSVTLSRTR</sequence>
<reference evidence="2" key="1">
    <citation type="submission" date="2016-10" db="EMBL/GenBank/DDBJ databases">
        <authorList>
            <person name="Varghese N."/>
            <person name="Submissions S."/>
        </authorList>
    </citation>
    <scope>NUCLEOTIDE SEQUENCE [LARGE SCALE GENOMIC DNA]</scope>
    <source>
        <strain evidence="2">Gh-105</strain>
    </source>
</reference>
<organism evidence="1 2">
    <name type="scientific">Methylobacterium gossipiicola</name>
    <dbReference type="NCBI Taxonomy" id="582675"/>
    <lineage>
        <taxon>Bacteria</taxon>
        <taxon>Pseudomonadati</taxon>
        <taxon>Pseudomonadota</taxon>
        <taxon>Alphaproteobacteria</taxon>
        <taxon>Hyphomicrobiales</taxon>
        <taxon>Methylobacteriaceae</taxon>
        <taxon>Methylobacterium</taxon>
    </lineage>
</organism>
<proteinExistence type="predicted"/>